<reference evidence="3 4" key="1">
    <citation type="submission" date="2018-11" db="EMBL/GenBank/DDBJ databases">
        <title>Whole genome sequence of Streptomyces paromomycinus NBRC 15454(T).</title>
        <authorList>
            <person name="Komaki H."/>
            <person name="Tamura T."/>
        </authorList>
    </citation>
    <scope>NUCLEOTIDE SEQUENCE [LARGE SCALE GENOMIC DNA]</scope>
    <source>
        <strain evidence="3 4">NBRC 15454</strain>
    </source>
</reference>
<dbReference type="RefSeq" id="WP_125054795.1">
    <property type="nucleotide sequence ID" value="NZ_BHZD01000001.1"/>
</dbReference>
<keyword evidence="4" id="KW-1185">Reference proteome</keyword>
<keyword evidence="2" id="KW-0472">Membrane</keyword>
<name>A0A401W344_STREY</name>
<evidence type="ECO:0000256" key="1">
    <source>
        <dbReference type="SAM" id="MobiDB-lite"/>
    </source>
</evidence>
<evidence type="ECO:0000313" key="4">
    <source>
        <dbReference type="Proteomes" id="UP000286746"/>
    </source>
</evidence>
<evidence type="ECO:0000256" key="2">
    <source>
        <dbReference type="SAM" id="Phobius"/>
    </source>
</evidence>
<feature type="region of interest" description="Disordered" evidence="1">
    <location>
        <begin position="197"/>
        <end position="219"/>
    </location>
</feature>
<gene>
    <name evidence="3" type="ORF">GKJPGBOP_03432</name>
</gene>
<dbReference type="EMBL" id="BHZD01000001">
    <property type="protein sequence ID" value="GCD43750.1"/>
    <property type="molecule type" value="Genomic_DNA"/>
</dbReference>
<sequence length="219" mass="23682">MKDEAAVAARFDGRPTVEIVFTGFGAMRADRVTWIGTELGYVLSADEPYGRGQRRLLFTRDDSPAARQRAQATLARVQAAGSWSAVAQPWPGAVPHGPSAATDPPLIPPERAARAQRQVKAYEGWHPAQLISVCCVFAAGFFALAWAVRETVPATVGSCLVGLLCLAAAALGPRYTRRWHQENLQLLERYRRHQAAQFAVPPPSPPPPPAGPHNDQMGS</sequence>
<dbReference type="Proteomes" id="UP000286746">
    <property type="component" value="Unassembled WGS sequence"/>
</dbReference>
<organism evidence="3 4">
    <name type="scientific">Streptomyces paromomycinus</name>
    <name type="common">Streptomyces rimosus subsp. paromomycinus</name>
    <dbReference type="NCBI Taxonomy" id="92743"/>
    <lineage>
        <taxon>Bacteria</taxon>
        <taxon>Bacillati</taxon>
        <taxon>Actinomycetota</taxon>
        <taxon>Actinomycetes</taxon>
        <taxon>Kitasatosporales</taxon>
        <taxon>Streptomycetaceae</taxon>
        <taxon>Streptomyces</taxon>
    </lineage>
</organism>
<comment type="caution">
    <text evidence="3">The sequence shown here is derived from an EMBL/GenBank/DDBJ whole genome shotgun (WGS) entry which is preliminary data.</text>
</comment>
<proteinExistence type="predicted"/>
<evidence type="ECO:0000313" key="3">
    <source>
        <dbReference type="EMBL" id="GCD43750.1"/>
    </source>
</evidence>
<protein>
    <submittedName>
        <fullName evidence="3">Uncharacterized protein</fullName>
    </submittedName>
</protein>
<dbReference type="AlphaFoldDB" id="A0A401W344"/>
<feature type="transmembrane region" description="Helical" evidence="2">
    <location>
        <begin position="154"/>
        <end position="172"/>
    </location>
</feature>
<feature type="transmembrane region" description="Helical" evidence="2">
    <location>
        <begin position="130"/>
        <end position="148"/>
    </location>
</feature>
<keyword evidence="2" id="KW-1133">Transmembrane helix</keyword>
<feature type="compositionally biased region" description="Pro residues" evidence="1">
    <location>
        <begin position="200"/>
        <end position="211"/>
    </location>
</feature>
<keyword evidence="2" id="KW-0812">Transmembrane</keyword>
<accession>A0A401W344</accession>